<dbReference type="NCBIfam" id="TIGR01509">
    <property type="entry name" value="HAD-SF-IA-v3"/>
    <property type="match status" value="1"/>
</dbReference>
<evidence type="ECO:0000313" key="1">
    <source>
        <dbReference type="EMBL" id="QQO08537.1"/>
    </source>
</evidence>
<dbReference type="PRINTS" id="PR00413">
    <property type="entry name" value="HADHALOGNASE"/>
</dbReference>
<dbReference type="InterPro" id="IPR052791">
    <property type="entry name" value="SSM1_domain"/>
</dbReference>
<organism evidence="1 2">
    <name type="scientific">Breznakiella homolactica</name>
    <dbReference type="NCBI Taxonomy" id="2798577"/>
    <lineage>
        <taxon>Bacteria</taxon>
        <taxon>Pseudomonadati</taxon>
        <taxon>Spirochaetota</taxon>
        <taxon>Spirochaetia</taxon>
        <taxon>Spirochaetales</taxon>
        <taxon>Breznakiellaceae</taxon>
        <taxon>Breznakiella</taxon>
    </lineage>
</organism>
<dbReference type="Gene3D" id="3.40.50.1000">
    <property type="entry name" value="HAD superfamily/HAD-like"/>
    <property type="match status" value="1"/>
</dbReference>
<dbReference type="PANTHER" id="PTHR47438:SF1">
    <property type="entry name" value="PHOSPHATE METABOLISM PROTEIN 8-RELATED"/>
    <property type="match status" value="1"/>
</dbReference>
<dbReference type="PANTHER" id="PTHR47438">
    <property type="entry name" value="PHOSPHATE METABOLISM PROTEIN 8-RELATED"/>
    <property type="match status" value="1"/>
</dbReference>
<dbReference type="SFLD" id="SFLDS00003">
    <property type="entry name" value="Haloacid_Dehalogenase"/>
    <property type="match status" value="1"/>
</dbReference>
<reference evidence="1" key="1">
    <citation type="submission" date="2021-01" db="EMBL/GenBank/DDBJ databases">
        <title>Description of Breznakiella homolactica.</title>
        <authorList>
            <person name="Song Y."/>
            <person name="Brune A."/>
        </authorList>
    </citation>
    <scope>NUCLEOTIDE SEQUENCE</scope>
    <source>
        <strain evidence="1">RmG30</strain>
    </source>
</reference>
<keyword evidence="1" id="KW-0378">Hydrolase</keyword>
<dbReference type="AlphaFoldDB" id="A0A7T8B9J8"/>
<evidence type="ECO:0000313" key="2">
    <source>
        <dbReference type="Proteomes" id="UP000595917"/>
    </source>
</evidence>
<dbReference type="Pfam" id="PF00702">
    <property type="entry name" value="Hydrolase"/>
    <property type="match status" value="1"/>
</dbReference>
<keyword evidence="2" id="KW-1185">Reference proteome</keyword>
<accession>A0A7T8B9J8</accession>
<protein>
    <submittedName>
        <fullName evidence="1">HAD-IA family hydrolase</fullName>
    </submittedName>
</protein>
<dbReference type="GO" id="GO:0006206">
    <property type="term" value="P:pyrimidine nucleobase metabolic process"/>
    <property type="evidence" value="ECO:0007669"/>
    <property type="project" value="TreeGrafter"/>
</dbReference>
<dbReference type="GO" id="GO:0008252">
    <property type="term" value="F:nucleotidase activity"/>
    <property type="evidence" value="ECO:0007669"/>
    <property type="project" value="TreeGrafter"/>
</dbReference>
<dbReference type="Proteomes" id="UP000595917">
    <property type="component" value="Chromosome"/>
</dbReference>
<dbReference type="InterPro" id="IPR036412">
    <property type="entry name" value="HAD-like_sf"/>
</dbReference>
<dbReference type="InterPro" id="IPR006439">
    <property type="entry name" value="HAD-SF_hydro_IA"/>
</dbReference>
<name>A0A7T8B9J8_9SPIR</name>
<dbReference type="InterPro" id="IPR023214">
    <property type="entry name" value="HAD_sf"/>
</dbReference>
<proteinExistence type="predicted"/>
<dbReference type="Gene3D" id="1.10.150.450">
    <property type="match status" value="1"/>
</dbReference>
<dbReference type="GO" id="GO:0009166">
    <property type="term" value="P:nucleotide catabolic process"/>
    <property type="evidence" value="ECO:0007669"/>
    <property type="project" value="TreeGrafter"/>
</dbReference>
<gene>
    <name evidence="1" type="ORF">JFL75_16605</name>
</gene>
<sequence>MIKHILFDLDSTLYSKNLNVESGVDQRITQFIADYLSVSLEEAQKQRSLNVPKNYGLSTQWLIKEKGFRDIDYFYSVIHPEDECKNLKYDPELRSFIESLPVPCGILTNSPMVHASRVLQALGIADLFPVVVDIRQNNLVGKPDEGAYRKALTALDAEPETTLFIDDAPHYVEGFLKIRGQGVLIDEFNDHPDWPHEKIQKLEEIRRFL</sequence>
<dbReference type="RefSeq" id="WP_215625843.1">
    <property type="nucleotide sequence ID" value="NZ_CP067089.2"/>
</dbReference>
<dbReference type="SFLD" id="SFLDG01129">
    <property type="entry name" value="C1.5:_HAD__Beta-PGM__Phosphata"/>
    <property type="match status" value="1"/>
</dbReference>
<dbReference type="SUPFAM" id="SSF56784">
    <property type="entry name" value="HAD-like"/>
    <property type="match status" value="1"/>
</dbReference>
<dbReference type="EMBL" id="CP067089">
    <property type="protein sequence ID" value="QQO08537.1"/>
    <property type="molecule type" value="Genomic_DNA"/>
</dbReference>
<dbReference type="KEGG" id="bhc:JFL75_16605"/>